<dbReference type="Pfam" id="PF03732">
    <property type="entry name" value="Retrotrans_gag"/>
    <property type="match status" value="1"/>
</dbReference>
<feature type="domain" description="Retrotransposon gag" evidence="1">
    <location>
        <begin position="103"/>
        <end position="168"/>
    </location>
</feature>
<dbReference type="PANTHER" id="PTHR33223:SF11">
    <property type="entry name" value="ELEMENT PROTEIN, PUTATIVE-RELATED"/>
    <property type="match status" value="1"/>
</dbReference>
<dbReference type="PANTHER" id="PTHR33223">
    <property type="entry name" value="CCHC-TYPE DOMAIN-CONTAINING PROTEIN"/>
    <property type="match status" value="1"/>
</dbReference>
<dbReference type="EMBL" id="BKCJ010009067">
    <property type="protein sequence ID" value="GEU85248.1"/>
    <property type="molecule type" value="Genomic_DNA"/>
</dbReference>
<protein>
    <submittedName>
        <fullName evidence="2">Zinc finger, CCHC-type</fullName>
    </submittedName>
</protein>
<dbReference type="InterPro" id="IPR005162">
    <property type="entry name" value="Retrotrans_gag_dom"/>
</dbReference>
<evidence type="ECO:0000313" key="2">
    <source>
        <dbReference type="EMBL" id="GEU85248.1"/>
    </source>
</evidence>
<accession>A0A6L2NG71</accession>
<name>A0A6L2NG71_TANCI</name>
<sequence>MVRRWWLMADEDDDRGEVVGDDGMEMAADVVGADEDGGDVMVTAVMTTVVGGDSGGGHGDGGVAVMWLTKILSVLLKITPDLAMRVIGTPLSSPKGTTWFLFDPTPSGSISPWKDLTNHFLAQFFSPERTVKLRNDILMFQQHQGESLFKEWTRFKDLLHKVPHHGIDLWLQV</sequence>
<gene>
    <name evidence="2" type="ORF">Tci_057226</name>
</gene>
<proteinExistence type="predicted"/>
<organism evidence="2">
    <name type="scientific">Tanacetum cinerariifolium</name>
    <name type="common">Dalmatian daisy</name>
    <name type="synonym">Chrysanthemum cinerariifolium</name>
    <dbReference type="NCBI Taxonomy" id="118510"/>
    <lineage>
        <taxon>Eukaryota</taxon>
        <taxon>Viridiplantae</taxon>
        <taxon>Streptophyta</taxon>
        <taxon>Embryophyta</taxon>
        <taxon>Tracheophyta</taxon>
        <taxon>Spermatophyta</taxon>
        <taxon>Magnoliopsida</taxon>
        <taxon>eudicotyledons</taxon>
        <taxon>Gunneridae</taxon>
        <taxon>Pentapetalae</taxon>
        <taxon>asterids</taxon>
        <taxon>campanulids</taxon>
        <taxon>Asterales</taxon>
        <taxon>Asteraceae</taxon>
        <taxon>Asteroideae</taxon>
        <taxon>Anthemideae</taxon>
        <taxon>Anthemidinae</taxon>
        <taxon>Tanacetum</taxon>
    </lineage>
</organism>
<reference evidence="2" key="1">
    <citation type="journal article" date="2019" name="Sci. Rep.">
        <title>Draft genome of Tanacetum cinerariifolium, the natural source of mosquito coil.</title>
        <authorList>
            <person name="Yamashiro T."/>
            <person name="Shiraishi A."/>
            <person name="Satake H."/>
            <person name="Nakayama K."/>
        </authorList>
    </citation>
    <scope>NUCLEOTIDE SEQUENCE</scope>
</reference>
<dbReference type="AlphaFoldDB" id="A0A6L2NG71"/>
<evidence type="ECO:0000259" key="1">
    <source>
        <dbReference type="Pfam" id="PF03732"/>
    </source>
</evidence>
<comment type="caution">
    <text evidence="2">The sequence shown here is derived from an EMBL/GenBank/DDBJ whole genome shotgun (WGS) entry which is preliminary data.</text>
</comment>